<evidence type="ECO:0000256" key="4">
    <source>
        <dbReference type="ARBA" id="ARBA00023004"/>
    </source>
</evidence>
<dbReference type="InterPro" id="IPR050231">
    <property type="entry name" value="Iron_ascorbate_oxido_reductase"/>
</dbReference>
<keyword evidence="3 8" id="KW-0560">Oxidoreductase</keyword>
<evidence type="ECO:0000256" key="2">
    <source>
        <dbReference type="ARBA" id="ARBA00022964"/>
    </source>
</evidence>
<dbReference type="InterPro" id="IPR005123">
    <property type="entry name" value="Oxoglu/Fe-dep_dioxygenase_dom"/>
</dbReference>
<name>A0A2G5DHB3_AQUCA</name>
<dbReference type="InParanoid" id="A0A2G5DHB3"/>
<dbReference type="PROSITE" id="PS51471">
    <property type="entry name" value="FE2OG_OXY"/>
    <property type="match status" value="1"/>
</dbReference>
<proteinExistence type="inferred from homology"/>
<organism evidence="10 11">
    <name type="scientific">Aquilegia coerulea</name>
    <name type="common">Rocky mountain columbine</name>
    <dbReference type="NCBI Taxonomy" id="218851"/>
    <lineage>
        <taxon>Eukaryota</taxon>
        <taxon>Viridiplantae</taxon>
        <taxon>Streptophyta</taxon>
        <taxon>Embryophyta</taxon>
        <taxon>Tracheophyta</taxon>
        <taxon>Spermatophyta</taxon>
        <taxon>Magnoliopsida</taxon>
        <taxon>Ranunculales</taxon>
        <taxon>Ranunculaceae</taxon>
        <taxon>Thalictroideae</taxon>
        <taxon>Aquilegia</taxon>
    </lineage>
</organism>
<dbReference type="Proteomes" id="UP000230069">
    <property type="component" value="Unassembled WGS sequence"/>
</dbReference>
<evidence type="ECO:0000256" key="6">
    <source>
        <dbReference type="ARBA" id="ARBA00061282"/>
    </source>
</evidence>
<dbReference type="STRING" id="218851.A0A2G5DHB3"/>
<dbReference type="PRINTS" id="PR00682">
    <property type="entry name" value="IPNSYNTHASE"/>
</dbReference>
<dbReference type="InterPro" id="IPR044861">
    <property type="entry name" value="IPNS-like_FE2OG_OXY"/>
</dbReference>
<dbReference type="InterPro" id="IPR027443">
    <property type="entry name" value="IPNS-like_sf"/>
</dbReference>
<comment type="similarity">
    <text evidence="6">Belongs to the iron/ascorbate-dependent oxidoreductase family. GA2OX subfamily.</text>
</comment>
<evidence type="ECO:0000256" key="8">
    <source>
        <dbReference type="RuleBase" id="RU003682"/>
    </source>
</evidence>
<keyword evidence="2" id="KW-0223">Dioxygenase</keyword>
<dbReference type="Gene3D" id="2.60.120.330">
    <property type="entry name" value="B-lactam Antibiotic, Isopenicillin N Synthase, Chain"/>
    <property type="match status" value="1"/>
</dbReference>
<dbReference type="OrthoDB" id="288590at2759"/>
<dbReference type="AlphaFoldDB" id="A0A2G5DHB3"/>
<dbReference type="InterPro" id="IPR026992">
    <property type="entry name" value="DIOX_N"/>
</dbReference>
<dbReference type="SUPFAM" id="SSF51197">
    <property type="entry name" value="Clavaminate synthase-like"/>
    <property type="match status" value="1"/>
</dbReference>
<dbReference type="PANTHER" id="PTHR47990">
    <property type="entry name" value="2-OXOGLUTARATE (2OG) AND FE(II)-DEPENDENT OXYGENASE SUPERFAMILY PROTEIN-RELATED"/>
    <property type="match status" value="1"/>
</dbReference>
<dbReference type="FunFam" id="2.60.120.330:FF:000014">
    <property type="entry name" value="Gibberellin 2-beta-dioxygenase 1"/>
    <property type="match status" value="1"/>
</dbReference>
<dbReference type="EC" id="1.14.11.13" evidence="7"/>
<evidence type="ECO:0000256" key="3">
    <source>
        <dbReference type="ARBA" id="ARBA00023002"/>
    </source>
</evidence>
<evidence type="ECO:0000259" key="9">
    <source>
        <dbReference type="PROSITE" id="PS51471"/>
    </source>
</evidence>
<dbReference type="GO" id="GO:0046872">
    <property type="term" value="F:metal ion binding"/>
    <property type="evidence" value="ECO:0007669"/>
    <property type="project" value="UniProtKB-KW"/>
</dbReference>
<keyword evidence="11" id="KW-1185">Reference proteome</keyword>
<evidence type="ECO:0000313" key="10">
    <source>
        <dbReference type="EMBL" id="PIA42918.1"/>
    </source>
</evidence>
<dbReference type="Pfam" id="PF03171">
    <property type="entry name" value="2OG-FeII_Oxy"/>
    <property type="match status" value="1"/>
</dbReference>
<evidence type="ECO:0000256" key="7">
    <source>
        <dbReference type="ARBA" id="ARBA00066708"/>
    </source>
</evidence>
<evidence type="ECO:0000256" key="1">
    <source>
        <dbReference type="ARBA" id="ARBA00022723"/>
    </source>
</evidence>
<protein>
    <recommendedName>
        <fullName evidence="7">gibberellin 2beta-dioxygenase</fullName>
        <ecNumber evidence="7">1.14.11.13</ecNumber>
    </recommendedName>
</protein>
<keyword evidence="4 8" id="KW-0408">Iron</keyword>
<sequence length="333" mass="37802">MEAFSKTFDQFPLIKSCKPSCIDTDIPAAIDLSLPEAKTLLVKACEEFGFFKVTNHGVPMEFAHKLECEAMKFFSATLSEKEKVGPPNPSGYGNMKVGRNGDICWVEYLLMMTCKPDEFICQRIPETFGASRDHLCFALRDYTSAVRKLTCEVLELLAEGLELKPKDYFSNLIVGEDKETIFRINHNPPCPQLENFDGLDLVGFGAHTDPQVISTMRSNDVEGYQIHLQNGTWLPVPPDPTSFFFNVGDSLQVMTNGRFKSVNHRVLANSMKSRISMIYFSGPRQSEIISPIQSIMKDGEESMYEQFTWGEYRKSVNKSRLADNRLKPFERKK</sequence>
<feature type="domain" description="Fe2OG dioxygenase" evidence="9">
    <location>
        <begin position="177"/>
        <end position="283"/>
    </location>
</feature>
<evidence type="ECO:0000256" key="5">
    <source>
        <dbReference type="ARBA" id="ARBA00052204"/>
    </source>
</evidence>
<gene>
    <name evidence="10" type="ORF">AQUCO_02000394v1</name>
</gene>
<dbReference type="EMBL" id="KZ305037">
    <property type="protein sequence ID" value="PIA42918.1"/>
    <property type="molecule type" value="Genomic_DNA"/>
</dbReference>
<comment type="catalytic activity">
    <reaction evidence="5">
        <text>gibberellin A1 + 2-oxoglutarate + O2 = gibberellin A8 + succinate + CO2</text>
        <dbReference type="Rhea" id="RHEA:15005"/>
        <dbReference type="ChEBI" id="CHEBI:15379"/>
        <dbReference type="ChEBI" id="CHEBI:16526"/>
        <dbReference type="ChEBI" id="CHEBI:16810"/>
        <dbReference type="ChEBI" id="CHEBI:30031"/>
        <dbReference type="ChEBI" id="CHEBI:58524"/>
        <dbReference type="ChEBI" id="CHEBI:58594"/>
        <dbReference type="EC" id="1.14.11.13"/>
    </reaction>
</comment>
<evidence type="ECO:0000313" key="11">
    <source>
        <dbReference type="Proteomes" id="UP000230069"/>
    </source>
</evidence>
<reference evidence="10 11" key="1">
    <citation type="submission" date="2017-09" db="EMBL/GenBank/DDBJ databases">
        <title>WGS assembly of Aquilegia coerulea Goldsmith.</title>
        <authorList>
            <person name="Hodges S."/>
            <person name="Kramer E."/>
            <person name="Nordborg M."/>
            <person name="Tomkins J."/>
            <person name="Borevitz J."/>
            <person name="Derieg N."/>
            <person name="Yan J."/>
            <person name="Mihaltcheva S."/>
            <person name="Hayes R.D."/>
            <person name="Rokhsar D."/>
        </authorList>
    </citation>
    <scope>NUCLEOTIDE SEQUENCE [LARGE SCALE GENOMIC DNA]</scope>
    <source>
        <strain evidence="11">cv. Goldsmith</strain>
    </source>
</reference>
<keyword evidence="1 8" id="KW-0479">Metal-binding</keyword>
<dbReference type="Pfam" id="PF14226">
    <property type="entry name" value="DIOX_N"/>
    <property type="match status" value="1"/>
</dbReference>
<dbReference type="GO" id="GO:0045543">
    <property type="term" value="F:gibberellin 2-beta-dioxygenase activity"/>
    <property type="evidence" value="ECO:0007669"/>
    <property type="project" value="UniProtKB-EC"/>
</dbReference>
<accession>A0A2G5DHB3</accession>